<sequence length="271" mass="30774">MKEIKEVTESEEKEMYDTDDCFLSVIGKFYESAKTSMKNLTMNVGNLDTRRKRTMKQFAFGDDDKPEKIENLFKILWEFMESIDVCRAKEKLVKLEKETPNKEDEKEKQKANAGKKSKEPKQKGHKSALEAAVEAKLAFEESLKDAKGKLTTHVRERSIFVRTGGQLDDHKSSDATLRRISSMYQDNLEEARKIEEAKRKAAVAQYNKLVLKPVPAGYQLGKTRFNEPKNIQPKMISLKSDDPLPDDVPFSAPPSARISNVITTTPSVTPV</sequence>
<name>X6N9U2_RETFI</name>
<accession>X6N9U2</accession>
<keyword evidence="4" id="KW-1185">Reference proteome</keyword>
<feature type="non-terminal residue" evidence="3">
    <location>
        <position position="271"/>
    </location>
</feature>
<dbReference type="InterPro" id="IPR015425">
    <property type="entry name" value="FH2_Formin"/>
</dbReference>
<evidence type="ECO:0000313" key="3">
    <source>
        <dbReference type="EMBL" id="ETO22072.1"/>
    </source>
</evidence>
<dbReference type="EMBL" id="ASPP01011055">
    <property type="protein sequence ID" value="ETO22072.1"/>
    <property type="molecule type" value="Genomic_DNA"/>
</dbReference>
<proteinExistence type="predicted"/>
<evidence type="ECO:0000256" key="1">
    <source>
        <dbReference type="SAM" id="MobiDB-lite"/>
    </source>
</evidence>
<dbReference type="AlphaFoldDB" id="X6N9U2"/>
<dbReference type="InterPro" id="IPR042201">
    <property type="entry name" value="FH2_Formin_sf"/>
</dbReference>
<reference evidence="3 4" key="1">
    <citation type="journal article" date="2013" name="Curr. Biol.">
        <title>The Genome of the Foraminiferan Reticulomyxa filosa.</title>
        <authorList>
            <person name="Glockner G."/>
            <person name="Hulsmann N."/>
            <person name="Schleicher M."/>
            <person name="Noegel A.A."/>
            <person name="Eichinger L."/>
            <person name="Gallinger C."/>
            <person name="Pawlowski J."/>
            <person name="Sierra R."/>
            <person name="Euteneuer U."/>
            <person name="Pillet L."/>
            <person name="Moustafa A."/>
            <person name="Platzer M."/>
            <person name="Groth M."/>
            <person name="Szafranski K."/>
            <person name="Schliwa M."/>
        </authorList>
    </citation>
    <scope>NUCLEOTIDE SEQUENCE [LARGE SCALE GENOMIC DNA]</scope>
</reference>
<evidence type="ECO:0000313" key="4">
    <source>
        <dbReference type="Proteomes" id="UP000023152"/>
    </source>
</evidence>
<organism evidence="3 4">
    <name type="scientific">Reticulomyxa filosa</name>
    <dbReference type="NCBI Taxonomy" id="46433"/>
    <lineage>
        <taxon>Eukaryota</taxon>
        <taxon>Sar</taxon>
        <taxon>Rhizaria</taxon>
        <taxon>Retaria</taxon>
        <taxon>Foraminifera</taxon>
        <taxon>Monothalamids</taxon>
        <taxon>Reticulomyxidae</taxon>
        <taxon>Reticulomyxa</taxon>
    </lineage>
</organism>
<comment type="caution">
    <text evidence="3">The sequence shown here is derived from an EMBL/GenBank/DDBJ whole genome shotgun (WGS) entry which is preliminary data.</text>
</comment>
<dbReference type="Gene3D" id="1.20.58.2220">
    <property type="entry name" value="Formin, FH2 domain"/>
    <property type="match status" value="1"/>
</dbReference>
<feature type="compositionally biased region" description="Basic and acidic residues" evidence="1">
    <location>
        <begin position="98"/>
        <end position="122"/>
    </location>
</feature>
<evidence type="ECO:0000259" key="2">
    <source>
        <dbReference type="PROSITE" id="PS51444"/>
    </source>
</evidence>
<feature type="domain" description="FH2" evidence="2">
    <location>
        <begin position="1"/>
        <end position="109"/>
    </location>
</feature>
<gene>
    <name evidence="3" type="ORF">RFI_15130</name>
</gene>
<dbReference type="SUPFAM" id="SSF101447">
    <property type="entry name" value="Formin homology 2 domain (FH2 domain)"/>
    <property type="match status" value="1"/>
</dbReference>
<dbReference type="PROSITE" id="PS51444">
    <property type="entry name" value="FH2"/>
    <property type="match status" value="1"/>
</dbReference>
<feature type="region of interest" description="Disordered" evidence="1">
    <location>
        <begin position="98"/>
        <end position="129"/>
    </location>
</feature>
<dbReference type="Proteomes" id="UP000023152">
    <property type="component" value="Unassembled WGS sequence"/>
</dbReference>
<feature type="region of interest" description="Disordered" evidence="1">
    <location>
        <begin position="235"/>
        <end position="257"/>
    </location>
</feature>
<protein>
    <recommendedName>
        <fullName evidence="2">FH2 domain-containing protein</fullName>
    </recommendedName>
</protein>